<dbReference type="Gene3D" id="3.30.2080.10">
    <property type="entry name" value="GH92 mannosidase domain"/>
    <property type="match status" value="1"/>
</dbReference>
<comment type="caution">
    <text evidence="6">The sequence shown here is derived from an EMBL/GenBank/DDBJ whole genome shotgun (WGS) entry which is preliminary data.</text>
</comment>
<keyword evidence="7" id="KW-1185">Reference proteome</keyword>
<protein>
    <submittedName>
        <fullName evidence="6">Glycoside hydrolase family 92 protein</fullName>
    </submittedName>
</protein>
<dbReference type="InterPro" id="IPR014718">
    <property type="entry name" value="GH-type_carb-bd"/>
</dbReference>
<keyword evidence="4" id="KW-0732">Signal</keyword>
<evidence type="ECO:0000313" key="6">
    <source>
        <dbReference type="EMBL" id="MBC5622992.1"/>
    </source>
</evidence>
<dbReference type="InterPro" id="IPR037524">
    <property type="entry name" value="PA14/GLEYA"/>
</dbReference>
<dbReference type="InterPro" id="IPR059177">
    <property type="entry name" value="GH29D-like_dom"/>
</dbReference>
<dbReference type="NCBIfam" id="TIGR01180">
    <property type="entry name" value="aman2_put"/>
    <property type="match status" value="1"/>
</dbReference>
<dbReference type="EMBL" id="JACOOH010000008">
    <property type="protein sequence ID" value="MBC5622992.1"/>
    <property type="molecule type" value="Genomic_DNA"/>
</dbReference>
<dbReference type="Gene3D" id="2.70.98.10">
    <property type="match status" value="1"/>
</dbReference>
<dbReference type="SMART" id="SM00758">
    <property type="entry name" value="PA14"/>
    <property type="match status" value="1"/>
</dbReference>
<dbReference type="SUPFAM" id="SSF56988">
    <property type="entry name" value="Anthrax protective antigen"/>
    <property type="match status" value="1"/>
</dbReference>
<dbReference type="InterPro" id="IPR008928">
    <property type="entry name" value="6-hairpin_glycosidase_sf"/>
</dbReference>
<dbReference type="InterPro" id="IPR050883">
    <property type="entry name" value="PNGase"/>
</dbReference>
<evidence type="ECO:0000313" key="7">
    <source>
        <dbReference type="Proteomes" id="UP000646484"/>
    </source>
</evidence>
<organism evidence="6 7">
    <name type="scientific">Butyricimonas hominis</name>
    <dbReference type="NCBI Taxonomy" id="2763032"/>
    <lineage>
        <taxon>Bacteria</taxon>
        <taxon>Pseudomonadati</taxon>
        <taxon>Bacteroidota</taxon>
        <taxon>Bacteroidia</taxon>
        <taxon>Bacteroidales</taxon>
        <taxon>Odoribacteraceae</taxon>
        <taxon>Butyricimonas</taxon>
    </lineage>
</organism>
<dbReference type="Proteomes" id="UP000646484">
    <property type="component" value="Unassembled WGS sequence"/>
</dbReference>
<sequence length="961" mass="108827">MKIINTAYMALLLCVACSGPKDSAVNVVNPFIGTGFHGHTYPGATVPQGMVQLSPDTRRGNWDACSGYHYSDSTLLGFSHTHLSGTGCIDWGDILVYPSSRELSPDGTADWMPPHPFSHEREEAMPGYYRVELPAEGIEAELTVTPYTGVHRYTFERGGEVSIVVDLAHALSDDKIKEARMERTGDNEIRGGRNTSGWVDNQHIYFIARFSRPFHSLRWVKEGKTVDSVDSITGERLQVIATFRLLPKESVEMYVGLSCVSEENARDNLEYDFTGDGFDHFRREAEQRWRQVLSRMQVKGGTSDECANFYTALYHSFLTPNLVSDANGDYRRHDMKTGKVDGRRKQYSTFSLWDTFRAWHPLMTLLDTTLVGDMVNSMLDIYDVTGELPIWSLSSGETNTMIGYHAVSVIADAYLKGIRGFDARQALEAMTRSAEKNAKGAAYYTRYGFIPSDLRRESVSCLLEFAYDDWCISRLATALGESETARRFALRAGNYANVFDGSGRFFRPKRLDGNWEPAFDPCRVGRAYTEANAWQYRFFVPHDVRGMIQLYGGEAMFLADLDSLFHGTSTVESDLPDITGLIGQYAHGNEPSHHMAYLYTYAGQPWKTQEMVRRILKEMYRPTPDGICGNEDCGQMSAWYIMSSLGFYPVCPGSNEFILTSPLFPEATICLANGKRLVITANEPASNTYIRRVCLNGREMKRCFITYEELMQGGELSFELSAEPCTEWGGYGSGQPYSMTRDKQVAIPYVSRDLYLFEDAVVFEIGCTTSGAELHYTLDGSEPTLYSPLYHEAIRLDSSAILRVRGFKEGYLPSRLLELPAVKAVYRPAERPHDLNKGFRYRYYEGKFTGVEDMEKIQPADSGYMPVIRIDQAPREDHYGYIWEGWIRVPSRGVYEFELKSDDGSVLYVGDRKVVDNDGSHAAVSAFGRIALQQGYHPFRLLYFEDYEGQFLEWKWKKVTR</sequence>
<evidence type="ECO:0000259" key="5">
    <source>
        <dbReference type="PROSITE" id="PS51820"/>
    </source>
</evidence>
<feature type="chain" id="PRO_5046108843" evidence="4">
    <location>
        <begin position="24"/>
        <end position="961"/>
    </location>
</feature>
<gene>
    <name evidence="6" type="ORF">H8S64_18010</name>
</gene>
<dbReference type="InterPro" id="IPR012939">
    <property type="entry name" value="Glyco_hydro_92"/>
</dbReference>
<keyword evidence="6" id="KW-0378">Hydrolase</keyword>
<dbReference type="Gene3D" id="1.20.1050.60">
    <property type="entry name" value="alpha-1,2-mannosidase"/>
    <property type="match status" value="1"/>
</dbReference>
<evidence type="ECO:0000256" key="2">
    <source>
        <dbReference type="ARBA" id="ARBA00011245"/>
    </source>
</evidence>
<dbReference type="InterPro" id="IPR005887">
    <property type="entry name" value="GH92_a_mannosidase_put"/>
</dbReference>
<proteinExistence type="predicted"/>
<dbReference type="Gene3D" id="1.20.1610.10">
    <property type="entry name" value="alpha-1,2-mannosidases domains"/>
    <property type="match status" value="1"/>
</dbReference>
<keyword evidence="3" id="KW-0106">Calcium</keyword>
<dbReference type="SUPFAM" id="SSF48208">
    <property type="entry name" value="Six-hairpin glycosidases"/>
    <property type="match status" value="1"/>
</dbReference>
<feature type="domain" description="PA14" evidence="5">
    <location>
        <begin position="834"/>
        <end position="961"/>
    </location>
</feature>
<reference evidence="6 7" key="1">
    <citation type="submission" date="2020-08" db="EMBL/GenBank/DDBJ databases">
        <title>Genome public.</title>
        <authorList>
            <person name="Liu C."/>
            <person name="Sun Q."/>
        </authorList>
    </citation>
    <scope>NUCLEOTIDE SEQUENCE [LARGE SCALE GENOMIC DNA]</scope>
    <source>
        <strain evidence="6 7">NSJ-56</strain>
    </source>
</reference>
<comment type="cofactor">
    <cofactor evidence="1">
        <name>Ca(2+)</name>
        <dbReference type="ChEBI" id="CHEBI:29108"/>
    </cofactor>
</comment>
<dbReference type="PROSITE" id="PS51820">
    <property type="entry name" value="PA14"/>
    <property type="match status" value="1"/>
</dbReference>
<name>A0ABR7D5G0_9BACT</name>
<dbReference type="Pfam" id="PF13290">
    <property type="entry name" value="CHB_HEX_C_1"/>
    <property type="match status" value="1"/>
</dbReference>
<evidence type="ECO:0000256" key="4">
    <source>
        <dbReference type="SAM" id="SignalP"/>
    </source>
</evidence>
<dbReference type="InterPro" id="IPR041371">
    <property type="entry name" value="GH92_N"/>
</dbReference>
<dbReference type="InterPro" id="IPR011658">
    <property type="entry name" value="PA14_dom"/>
</dbReference>
<dbReference type="Gene3D" id="3.90.182.10">
    <property type="entry name" value="Toxin - Anthrax Protective Antigen,domain 1"/>
    <property type="match status" value="1"/>
</dbReference>
<dbReference type="PANTHER" id="PTHR12143:SF39">
    <property type="entry name" value="SECRETED PROTEIN"/>
    <property type="match status" value="1"/>
</dbReference>
<dbReference type="Pfam" id="PF07691">
    <property type="entry name" value="PA14"/>
    <property type="match status" value="1"/>
</dbReference>
<evidence type="ECO:0000256" key="3">
    <source>
        <dbReference type="ARBA" id="ARBA00022837"/>
    </source>
</evidence>
<evidence type="ECO:0000256" key="1">
    <source>
        <dbReference type="ARBA" id="ARBA00001913"/>
    </source>
</evidence>
<accession>A0ABR7D5G0</accession>
<dbReference type="Pfam" id="PF17678">
    <property type="entry name" value="Glyco_hydro_92N"/>
    <property type="match status" value="1"/>
</dbReference>
<comment type="subunit">
    <text evidence="2">Monomer.</text>
</comment>
<dbReference type="GO" id="GO:0016787">
    <property type="term" value="F:hydrolase activity"/>
    <property type="evidence" value="ECO:0007669"/>
    <property type="project" value="UniProtKB-KW"/>
</dbReference>
<dbReference type="Pfam" id="PF07971">
    <property type="entry name" value="Glyco_hydro_92"/>
    <property type="match status" value="1"/>
</dbReference>
<dbReference type="PANTHER" id="PTHR12143">
    <property type="entry name" value="PEPTIDE N-GLYCANASE PNGASE -RELATED"/>
    <property type="match status" value="1"/>
</dbReference>
<feature type="signal peptide" evidence="4">
    <location>
        <begin position="1"/>
        <end position="23"/>
    </location>
</feature>